<reference evidence="1" key="1">
    <citation type="journal article" date="2021" name="New Phytol.">
        <title>Evolutionary innovations through gain and loss of genes in the ectomycorrhizal Boletales.</title>
        <authorList>
            <person name="Wu G."/>
            <person name="Miyauchi S."/>
            <person name="Morin E."/>
            <person name="Kuo A."/>
            <person name="Drula E."/>
            <person name="Varga T."/>
            <person name="Kohler A."/>
            <person name="Feng B."/>
            <person name="Cao Y."/>
            <person name="Lipzen A."/>
            <person name="Daum C."/>
            <person name="Hundley H."/>
            <person name="Pangilinan J."/>
            <person name="Johnson J."/>
            <person name="Barry K."/>
            <person name="LaButti K."/>
            <person name="Ng V."/>
            <person name="Ahrendt S."/>
            <person name="Min B."/>
            <person name="Choi I.G."/>
            <person name="Park H."/>
            <person name="Plett J.M."/>
            <person name="Magnuson J."/>
            <person name="Spatafora J.W."/>
            <person name="Nagy L.G."/>
            <person name="Henrissat B."/>
            <person name="Grigoriev I.V."/>
            <person name="Yang Z.L."/>
            <person name="Xu J."/>
            <person name="Martin F.M."/>
        </authorList>
    </citation>
    <scope>NUCLEOTIDE SEQUENCE</scope>
    <source>
        <strain evidence="1">KUC20120723A-06</strain>
    </source>
</reference>
<evidence type="ECO:0000313" key="1">
    <source>
        <dbReference type="EMBL" id="KAH7918972.1"/>
    </source>
</evidence>
<accession>A0ACB8B098</accession>
<name>A0ACB8B098_9AGAM</name>
<comment type="caution">
    <text evidence="1">The sequence shown here is derived from an EMBL/GenBank/DDBJ whole genome shotgun (WGS) entry which is preliminary data.</text>
</comment>
<sequence length="373" mass="41362">MSQRETPAPGTPKYSHSAPSSREFHPTSPDEAAEIDASHAAPDLLFQQRCADLVDCVLLLPISIHSQRGNDAGASSAYTNSHDGLLRFDRASAPIKPRGAAIDLESIVRSARKRHLDQTYASLFSPDTPIATSLAAVRDIRPEYGHIERVTILETRTEERSGLSIDAFAIPDPVAPSQSIHPNPHPPDTLSITSRPSCLMLNQATTTFLPHGLNGSTNLELSPVESGSAPRITWCDGVLMDEQDLQDGQYAADGQMRVYDCLWDMTPCTLSVGGDRLRMARHLQVWHDVRAGDGGQMTCLWDKCGKRVNKKSIARHITNVHLGLRSIRTTCGNNTSPNDTWQRHRDLKTEAYSHIRKPGRHWYFQTDLISRHK</sequence>
<proteinExistence type="predicted"/>
<dbReference type="EMBL" id="MU266709">
    <property type="protein sequence ID" value="KAH7918972.1"/>
    <property type="molecule type" value="Genomic_DNA"/>
</dbReference>
<gene>
    <name evidence="1" type="ORF">BV22DRAFT_1134185</name>
</gene>
<organism evidence="1 2">
    <name type="scientific">Leucogyrophana mollusca</name>
    <dbReference type="NCBI Taxonomy" id="85980"/>
    <lineage>
        <taxon>Eukaryota</taxon>
        <taxon>Fungi</taxon>
        <taxon>Dikarya</taxon>
        <taxon>Basidiomycota</taxon>
        <taxon>Agaricomycotina</taxon>
        <taxon>Agaricomycetes</taxon>
        <taxon>Agaricomycetidae</taxon>
        <taxon>Boletales</taxon>
        <taxon>Boletales incertae sedis</taxon>
        <taxon>Leucogyrophana</taxon>
    </lineage>
</organism>
<dbReference type="Proteomes" id="UP000790709">
    <property type="component" value="Unassembled WGS sequence"/>
</dbReference>
<keyword evidence="2" id="KW-1185">Reference proteome</keyword>
<protein>
    <submittedName>
        <fullName evidence="1">Uncharacterized protein</fullName>
    </submittedName>
</protein>
<evidence type="ECO:0000313" key="2">
    <source>
        <dbReference type="Proteomes" id="UP000790709"/>
    </source>
</evidence>